<evidence type="ECO:0000313" key="2">
    <source>
        <dbReference type="Proteomes" id="UP000011724"/>
    </source>
</evidence>
<proteinExistence type="predicted"/>
<dbReference type="Proteomes" id="UP000011724">
    <property type="component" value="Chromosome"/>
</dbReference>
<reference evidence="1 2" key="1">
    <citation type="journal article" date="2013" name="PLoS ONE">
        <title>The first genomic and proteomic characterization of a deep-sea sulfate reducer: insights into the piezophilic lifestyle of Desulfovibrio piezophilus.</title>
        <authorList>
            <person name="Pradel N."/>
            <person name="Ji B."/>
            <person name="Gimenez G."/>
            <person name="Talla E."/>
            <person name="Lenoble P."/>
            <person name="Garel M."/>
            <person name="Tamburini C."/>
            <person name="Fourquet P."/>
            <person name="Lebrun R."/>
            <person name="Bertin P."/>
            <person name="Denis Y."/>
            <person name="Pophillat M."/>
            <person name="Barbe V."/>
            <person name="Ollivier B."/>
            <person name="Dolla A."/>
        </authorList>
    </citation>
    <scope>NUCLEOTIDE SEQUENCE [LARGE SCALE GENOMIC DNA]</scope>
    <source>
        <strain evidence="2">DSM 10523 / SB164P1</strain>
    </source>
</reference>
<organism evidence="1 2">
    <name type="scientific">Pseudodesulfovibrio piezophilus (strain DSM 21447 / JCM 15486 / C1TLV30)</name>
    <name type="common">Desulfovibrio piezophilus</name>
    <dbReference type="NCBI Taxonomy" id="1322246"/>
    <lineage>
        <taxon>Bacteria</taxon>
        <taxon>Pseudomonadati</taxon>
        <taxon>Thermodesulfobacteriota</taxon>
        <taxon>Desulfovibrionia</taxon>
        <taxon>Desulfovibrionales</taxon>
        <taxon>Desulfovibrionaceae</taxon>
    </lineage>
</organism>
<evidence type="ECO:0000313" key="1">
    <source>
        <dbReference type="EMBL" id="CCH49883.1"/>
    </source>
</evidence>
<sequence length="58" mass="5777">MPFVNEKVGEAGEVITGLIVMVKRGVGGLSGCCLSLGQKAVALCIQGKGIGTGVISVM</sequence>
<accession>M1WXS7</accession>
<name>M1WXS7_PSEP2</name>
<dbReference type="KEGG" id="dpi:BN4_12650"/>
<dbReference type="AlphaFoldDB" id="M1WXS7"/>
<keyword evidence="2" id="KW-1185">Reference proteome</keyword>
<dbReference type="PATRIC" id="fig|879567.3.peg.2838"/>
<protein>
    <submittedName>
        <fullName evidence="1">Uncharacterized protein</fullName>
    </submittedName>
</protein>
<dbReference type="EMBL" id="FO203427">
    <property type="protein sequence ID" value="CCH49883.1"/>
    <property type="molecule type" value="Genomic_DNA"/>
</dbReference>
<gene>
    <name evidence="1" type="ordered locus">BN4_12650</name>
</gene>
<reference evidence="2" key="2">
    <citation type="journal article" date="2013" name="Stand. Genomic Sci.">
        <title>Complete genome sequence of Desulfocapsa sulfexigens, a marine deltaproteobacterium specialized in disproportionating inorganic sulfur compounds.</title>
        <authorList>
            <person name="Finster K.W."/>
            <person name="Kjeldsen K.U."/>
            <person name="Kube M."/>
            <person name="Reinhardt R."/>
            <person name="Mussmann M."/>
            <person name="Amann R."/>
            <person name="Schreiber L."/>
        </authorList>
    </citation>
    <scope>NUCLEOTIDE SEQUENCE [LARGE SCALE GENOMIC DNA]</scope>
    <source>
        <strain evidence="2">DSM 10523 / SB164P1</strain>
    </source>
</reference>
<dbReference type="HOGENOM" id="CLU_2972036_0_0_7"/>